<dbReference type="SUPFAM" id="SSF57850">
    <property type="entry name" value="RING/U-box"/>
    <property type="match status" value="1"/>
</dbReference>
<dbReference type="GO" id="GO:0016567">
    <property type="term" value="P:protein ubiquitination"/>
    <property type="evidence" value="ECO:0007669"/>
    <property type="project" value="InterPro"/>
</dbReference>
<dbReference type="PANTHER" id="PTHR46573:SF1">
    <property type="entry name" value="WD REPEAT, SAM AND U-BOX DOMAIN-CONTAINING PROTEIN 1"/>
    <property type="match status" value="1"/>
</dbReference>
<evidence type="ECO:0000259" key="1">
    <source>
        <dbReference type="PROSITE" id="PS51698"/>
    </source>
</evidence>
<organism evidence="2">
    <name type="scientific">Craspedostauros australis</name>
    <dbReference type="NCBI Taxonomy" id="1486917"/>
    <lineage>
        <taxon>Eukaryota</taxon>
        <taxon>Sar</taxon>
        <taxon>Stramenopiles</taxon>
        <taxon>Ochrophyta</taxon>
        <taxon>Bacillariophyta</taxon>
        <taxon>Bacillariophyceae</taxon>
        <taxon>Bacillariophycidae</taxon>
        <taxon>Naviculales</taxon>
        <taxon>Naviculaceae</taxon>
        <taxon>Craspedostauros</taxon>
    </lineage>
</organism>
<dbReference type="Gene3D" id="3.30.40.10">
    <property type="entry name" value="Zinc/RING finger domain, C3HC4 (zinc finger)"/>
    <property type="match status" value="1"/>
</dbReference>
<dbReference type="AlphaFoldDB" id="A0A7R9WYF8"/>
<sequence>MGFSATNLAVPERFICPITQEIMVDPLVSKHGHNFERRAILQWLNDHANSPDQCCPMTRKALTPSMLFPNASLRTQIRSWQAQNGLPITCRETTEKSTLILASVSSLMRGVE</sequence>
<reference evidence="2" key="1">
    <citation type="submission" date="2021-01" db="EMBL/GenBank/DDBJ databases">
        <authorList>
            <person name="Corre E."/>
            <person name="Pelletier E."/>
            <person name="Niang G."/>
            <person name="Scheremetjew M."/>
            <person name="Finn R."/>
            <person name="Kale V."/>
            <person name="Holt S."/>
            <person name="Cochrane G."/>
            <person name="Meng A."/>
            <person name="Brown T."/>
            <person name="Cohen L."/>
        </authorList>
    </citation>
    <scope>NUCLEOTIDE SEQUENCE</scope>
    <source>
        <strain evidence="2">CCMP3328</strain>
    </source>
</reference>
<evidence type="ECO:0000313" key="2">
    <source>
        <dbReference type="EMBL" id="CAD8337477.1"/>
    </source>
</evidence>
<dbReference type="InterPro" id="IPR052085">
    <property type="entry name" value="WD-SAM-U-box"/>
</dbReference>
<dbReference type="EMBL" id="HBEF01015328">
    <property type="protein sequence ID" value="CAD8337477.1"/>
    <property type="molecule type" value="Transcribed_RNA"/>
</dbReference>
<dbReference type="InterPro" id="IPR013083">
    <property type="entry name" value="Znf_RING/FYVE/PHD"/>
</dbReference>
<protein>
    <recommendedName>
        <fullName evidence="1">U-box domain-containing protein</fullName>
    </recommendedName>
</protein>
<dbReference type="InterPro" id="IPR003613">
    <property type="entry name" value="Ubox_domain"/>
</dbReference>
<dbReference type="CDD" id="cd16655">
    <property type="entry name" value="RING-Ubox_WDSUB1-like"/>
    <property type="match status" value="1"/>
</dbReference>
<gene>
    <name evidence="2" type="ORF">CAUS1442_LOCUS9605</name>
</gene>
<dbReference type="Pfam" id="PF04564">
    <property type="entry name" value="U-box"/>
    <property type="match status" value="1"/>
</dbReference>
<accession>A0A7R9WYF8</accession>
<dbReference type="PROSITE" id="PS51698">
    <property type="entry name" value="U_BOX"/>
    <property type="match status" value="1"/>
</dbReference>
<dbReference type="GO" id="GO:0004842">
    <property type="term" value="F:ubiquitin-protein transferase activity"/>
    <property type="evidence" value="ECO:0007669"/>
    <property type="project" value="InterPro"/>
</dbReference>
<dbReference type="SMART" id="SM00504">
    <property type="entry name" value="Ubox"/>
    <property type="match status" value="1"/>
</dbReference>
<name>A0A7R9WYF8_9STRA</name>
<feature type="domain" description="U-box" evidence="1">
    <location>
        <begin position="9"/>
        <end position="87"/>
    </location>
</feature>
<proteinExistence type="predicted"/>
<dbReference type="PANTHER" id="PTHR46573">
    <property type="entry name" value="WD REPEAT, SAM AND U-BOX DOMAIN-CONTAINING PROTEIN 1"/>
    <property type="match status" value="1"/>
</dbReference>